<accession>A0ABW1ABV0</accession>
<proteinExistence type="predicted"/>
<reference evidence="3" key="1">
    <citation type="journal article" date="2019" name="Int. J. Syst. Evol. Microbiol.">
        <title>The Global Catalogue of Microorganisms (GCM) 10K type strain sequencing project: providing services to taxonomists for standard genome sequencing and annotation.</title>
        <authorList>
            <consortium name="The Broad Institute Genomics Platform"/>
            <consortium name="The Broad Institute Genome Sequencing Center for Infectious Disease"/>
            <person name="Wu L."/>
            <person name="Ma J."/>
        </authorList>
    </citation>
    <scope>NUCLEOTIDE SEQUENCE [LARGE SCALE GENOMIC DNA]</scope>
    <source>
        <strain evidence="3">KCTC 42087</strain>
    </source>
</reference>
<dbReference type="RefSeq" id="WP_378286613.1">
    <property type="nucleotide sequence ID" value="NZ_JBHSON010000059.1"/>
</dbReference>
<dbReference type="InterPro" id="IPR029024">
    <property type="entry name" value="TerB-like"/>
</dbReference>
<protein>
    <submittedName>
        <fullName evidence="2">Tellurite resistance TerB family protein</fullName>
    </submittedName>
</protein>
<dbReference type="Gene3D" id="1.10.3680.10">
    <property type="entry name" value="TerB-like"/>
    <property type="match status" value="1"/>
</dbReference>
<feature type="domain" description="Co-chaperone DjlA N-terminal" evidence="1">
    <location>
        <begin position="32"/>
        <end position="150"/>
    </location>
</feature>
<name>A0ABW1ABV0_9ACTN</name>
<dbReference type="Pfam" id="PF05099">
    <property type="entry name" value="TerB"/>
    <property type="match status" value="1"/>
</dbReference>
<dbReference type="InterPro" id="IPR007791">
    <property type="entry name" value="DjlA_N"/>
</dbReference>
<evidence type="ECO:0000313" key="3">
    <source>
        <dbReference type="Proteomes" id="UP001596074"/>
    </source>
</evidence>
<dbReference type="CDD" id="cd07176">
    <property type="entry name" value="terB"/>
    <property type="match status" value="1"/>
</dbReference>
<keyword evidence="3" id="KW-1185">Reference proteome</keyword>
<organism evidence="2 3">
    <name type="scientific">Actinomadura rugatobispora</name>
    <dbReference type="NCBI Taxonomy" id="1994"/>
    <lineage>
        <taxon>Bacteria</taxon>
        <taxon>Bacillati</taxon>
        <taxon>Actinomycetota</taxon>
        <taxon>Actinomycetes</taxon>
        <taxon>Streptosporangiales</taxon>
        <taxon>Thermomonosporaceae</taxon>
        <taxon>Actinomadura</taxon>
    </lineage>
</organism>
<dbReference type="SUPFAM" id="SSF158682">
    <property type="entry name" value="TerB-like"/>
    <property type="match status" value="1"/>
</dbReference>
<dbReference type="EMBL" id="JBHSON010000059">
    <property type="protein sequence ID" value="MFC5750830.1"/>
    <property type="molecule type" value="Genomic_DNA"/>
</dbReference>
<gene>
    <name evidence="2" type="ORF">ACFPZN_34875</name>
</gene>
<comment type="caution">
    <text evidence="2">The sequence shown here is derived from an EMBL/GenBank/DDBJ whole genome shotgun (WGS) entry which is preliminary data.</text>
</comment>
<evidence type="ECO:0000259" key="1">
    <source>
        <dbReference type="Pfam" id="PF05099"/>
    </source>
</evidence>
<evidence type="ECO:0000313" key="2">
    <source>
        <dbReference type="EMBL" id="MFC5750830.1"/>
    </source>
</evidence>
<dbReference type="Proteomes" id="UP001596074">
    <property type="component" value="Unassembled WGS sequence"/>
</dbReference>
<sequence length="151" mass="16107">MALWNRLRESAHATRSRFTAGRNALRSAVFRDAAMAMCALVAAADGTAAAAGRQRAAALISTSELLANFEAGDLHWRFDDYLAKLTADFPFGKIGVLHDIGRVRGRPAEARAVIRLGVAVGWADGRLDGGEKAVIREACRAVGLSPADFDL</sequence>